<evidence type="ECO:0000256" key="4">
    <source>
        <dbReference type="ARBA" id="ARBA00022741"/>
    </source>
</evidence>
<keyword evidence="2 9" id="KW-0723">Serine/threonine-protein kinase</keyword>
<dbReference type="PROSITE" id="PS50011">
    <property type="entry name" value="PROTEIN_KINASE_DOM"/>
    <property type="match status" value="1"/>
</dbReference>
<keyword evidence="4" id="KW-0547">Nucleotide-binding</keyword>
<evidence type="ECO:0000256" key="7">
    <source>
        <dbReference type="SAM" id="MobiDB-lite"/>
    </source>
</evidence>
<dbReference type="PANTHER" id="PTHR43289">
    <property type="entry name" value="MITOGEN-ACTIVATED PROTEIN KINASE KINASE KINASE 20-RELATED"/>
    <property type="match status" value="1"/>
</dbReference>
<evidence type="ECO:0000256" key="2">
    <source>
        <dbReference type="ARBA" id="ARBA00022527"/>
    </source>
</evidence>
<keyword evidence="5 9" id="KW-0418">Kinase</keyword>
<evidence type="ECO:0000256" key="1">
    <source>
        <dbReference type="ARBA" id="ARBA00012513"/>
    </source>
</evidence>
<evidence type="ECO:0000313" key="10">
    <source>
        <dbReference type="Proteomes" id="UP001519332"/>
    </source>
</evidence>
<feature type="region of interest" description="Disordered" evidence="7">
    <location>
        <begin position="1"/>
        <end position="35"/>
    </location>
</feature>
<evidence type="ECO:0000259" key="8">
    <source>
        <dbReference type="PROSITE" id="PS50011"/>
    </source>
</evidence>
<evidence type="ECO:0000256" key="6">
    <source>
        <dbReference type="ARBA" id="ARBA00022840"/>
    </source>
</evidence>
<dbReference type="SMART" id="SM00220">
    <property type="entry name" value="S_TKc"/>
    <property type="match status" value="1"/>
</dbReference>
<evidence type="ECO:0000256" key="3">
    <source>
        <dbReference type="ARBA" id="ARBA00022679"/>
    </source>
</evidence>
<organism evidence="9 10">
    <name type="scientific">Kibdelosporangium banguiense</name>
    <dbReference type="NCBI Taxonomy" id="1365924"/>
    <lineage>
        <taxon>Bacteria</taxon>
        <taxon>Bacillati</taxon>
        <taxon>Actinomycetota</taxon>
        <taxon>Actinomycetes</taxon>
        <taxon>Pseudonocardiales</taxon>
        <taxon>Pseudonocardiaceae</taxon>
        <taxon>Kibdelosporangium</taxon>
    </lineage>
</organism>
<dbReference type="Pfam" id="PF00069">
    <property type="entry name" value="Pkinase"/>
    <property type="match status" value="1"/>
</dbReference>
<name>A0ABS4TW17_9PSEU</name>
<gene>
    <name evidence="9" type="ORF">JOF56_008972</name>
</gene>
<dbReference type="GO" id="GO:0004674">
    <property type="term" value="F:protein serine/threonine kinase activity"/>
    <property type="evidence" value="ECO:0007669"/>
    <property type="project" value="UniProtKB-KW"/>
</dbReference>
<reference evidence="9 10" key="1">
    <citation type="submission" date="2021-03" db="EMBL/GenBank/DDBJ databases">
        <title>Sequencing the genomes of 1000 actinobacteria strains.</title>
        <authorList>
            <person name="Klenk H.-P."/>
        </authorList>
    </citation>
    <scope>NUCLEOTIDE SEQUENCE [LARGE SCALE GENOMIC DNA]</scope>
    <source>
        <strain evidence="9 10">DSM 46670</strain>
    </source>
</reference>
<dbReference type="PROSITE" id="PS00108">
    <property type="entry name" value="PROTEIN_KINASE_ST"/>
    <property type="match status" value="1"/>
</dbReference>
<feature type="compositionally biased region" description="Low complexity" evidence="7">
    <location>
        <begin position="15"/>
        <end position="35"/>
    </location>
</feature>
<dbReference type="InterPro" id="IPR008271">
    <property type="entry name" value="Ser/Thr_kinase_AS"/>
</dbReference>
<dbReference type="PANTHER" id="PTHR43289:SF6">
    <property type="entry name" value="SERINE_THREONINE-PROTEIN KINASE NEKL-3"/>
    <property type="match status" value="1"/>
</dbReference>
<dbReference type="RefSeq" id="WP_209645553.1">
    <property type="nucleotide sequence ID" value="NZ_JAGINW010000001.1"/>
</dbReference>
<dbReference type="InterPro" id="IPR000719">
    <property type="entry name" value="Prot_kinase_dom"/>
</dbReference>
<dbReference type="Proteomes" id="UP001519332">
    <property type="component" value="Unassembled WGS sequence"/>
</dbReference>
<proteinExistence type="predicted"/>
<keyword evidence="6" id="KW-0067">ATP-binding</keyword>
<keyword evidence="10" id="KW-1185">Reference proteome</keyword>
<evidence type="ECO:0000256" key="5">
    <source>
        <dbReference type="ARBA" id="ARBA00022777"/>
    </source>
</evidence>
<accession>A0ABS4TW17</accession>
<evidence type="ECO:0000313" key="9">
    <source>
        <dbReference type="EMBL" id="MBP2328587.1"/>
    </source>
</evidence>
<dbReference type="SUPFAM" id="SSF56112">
    <property type="entry name" value="Protein kinase-like (PK-like)"/>
    <property type="match status" value="1"/>
</dbReference>
<dbReference type="InterPro" id="IPR011009">
    <property type="entry name" value="Kinase-like_dom_sf"/>
</dbReference>
<dbReference type="Gene3D" id="1.10.510.10">
    <property type="entry name" value="Transferase(Phosphotransferase) domain 1"/>
    <property type="match status" value="1"/>
</dbReference>
<comment type="caution">
    <text evidence="9">The sequence shown here is derived from an EMBL/GenBank/DDBJ whole genome shotgun (WGS) entry which is preliminary data.</text>
</comment>
<dbReference type="CDD" id="cd14014">
    <property type="entry name" value="STKc_PknB_like"/>
    <property type="match status" value="1"/>
</dbReference>
<dbReference type="EMBL" id="JAGINW010000001">
    <property type="protein sequence ID" value="MBP2328587.1"/>
    <property type="molecule type" value="Genomic_DNA"/>
</dbReference>
<dbReference type="Gene3D" id="3.30.200.20">
    <property type="entry name" value="Phosphorylase Kinase, domain 1"/>
    <property type="match status" value="1"/>
</dbReference>
<sequence>MNRAGAGVAKDLHPAGSGSSSTQSRPSSSATASPRAHTRLVAGRYRLFDVAGCGGSGVVWRAMDDVLGRQVAVKELVPIPGLIPSEQQILQERVRREARTAARLNHPHIITVHDMIEDDGRPWIVMELLRCRSLAHLITDHGPLSPPQTATIGLHTLAALCRAHRHGVVHRDVKPANILVDDRGRAVLTDFGFAADHNENPLTTTGFLVGTAGYIAPERARGRPAEPASDLWSLGVTLYTAIEGRGPYDRDTPLATITAAAEEEPDPMRLGHALKPLIDRLLNKDPRQRPTPEQIDRELRKLSTAATGGSRNQGHRADGWAFVGCLW</sequence>
<protein>
    <recommendedName>
        <fullName evidence="1">non-specific serine/threonine protein kinase</fullName>
        <ecNumber evidence="1">2.7.11.1</ecNumber>
    </recommendedName>
</protein>
<dbReference type="EC" id="2.7.11.1" evidence="1"/>
<feature type="domain" description="Protein kinase" evidence="8">
    <location>
        <begin position="45"/>
        <end position="302"/>
    </location>
</feature>
<keyword evidence="3" id="KW-0808">Transferase</keyword>